<dbReference type="SUPFAM" id="SSF161098">
    <property type="entry name" value="MetI-like"/>
    <property type="match status" value="1"/>
</dbReference>
<keyword evidence="4 7" id="KW-0812">Transmembrane</keyword>
<feature type="transmembrane region" description="Helical" evidence="7">
    <location>
        <begin position="203"/>
        <end position="222"/>
    </location>
</feature>
<organism evidence="9 10">
    <name type="scientific">Microbacterium resistens</name>
    <dbReference type="NCBI Taxonomy" id="156977"/>
    <lineage>
        <taxon>Bacteria</taxon>
        <taxon>Bacillati</taxon>
        <taxon>Actinomycetota</taxon>
        <taxon>Actinomycetes</taxon>
        <taxon>Micrococcales</taxon>
        <taxon>Microbacteriaceae</taxon>
        <taxon>Microbacterium</taxon>
    </lineage>
</organism>
<evidence type="ECO:0000313" key="10">
    <source>
        <dbReference type="Proteomes" id="UP001259347"/>
    </source>
</evidence>
<comment type="caution">
    <text evidence="9">The sequence shown here is derived from an EMBL/GenBank/DDBJ whole genome shotgun (WGS) entry which is preliminary data.</text>
</comment>
<keyword evidence="10" id="KW-1185">Reference proteome</keyword>
<evidence type="ECO:0000256" key="2">
    <source>
        <dbReference type="ARBA" id="ARBA00022448"/>
    </source>
</evidence>
<dbReference type="InterPro" id="IPR000515">
    <property type="entry name" value="MetI-like"/>
</dbReference>
<sequence length="292" mass="30955">MTTSTTPAERPRRIRTTEDSVLARMLRRPGTVAALVILAVIAALCVLSPLLPFDGTTSHTDQRWTGPSAAHWLGTDDLGRDYLVRVLEGGRISLFVGVAATVASMTVGVVVGLVAGYFGGFIDDLLMRLVDLLSSVPWMVLVIVASVFFRPGLWTIILIIGLLSWMDTARLVRAEALSARERTYVGYAAFVGERPLRIIVRHILPAAVPTIVVAATATVGNAMMTESALSFLGMGIQAPLASWGSLLNAAQGSLQKAPLLAVVPGLLIAVTVFCTNVVGNGLRAAVLREGGR</sequence>
<dbReference type="Gene3D" id="1.10.3720.10">
    <property type="entry name" value="MetI-like"/>
    <property type="match status" value="1"/>
</dbReference>
<reference evidence="9 10" key="1">
    <citation type="submission" date="2023-07" db="EMBL/GenBank/DDBJ databases">
        <title>Sorghum-associated microbial communities from plants grown in Nebraska, USA.</title>
        <authorList>
            <person name="Schachtman D."/>
        </authorList>
    </citation>
    <scope>NUCLEOTIDE SEQUENCE [LARGE SCALE GENOMIC DNA]</scope>
    <source>
        <strain evidence="9 10">2980</strain>
    </source>
</reference>
<evidence type="ECO:0000256" key="7">
    <source>
        <dbReference type="RuleBase" id="RU363032"/>
    </source>
</evidence>
<dbReference type="PANTHER" id="PTHR43386">
    <property type="entry name" value="OLIGOPEPTIDE TRANSPORT SYSTEM PERMEASE PROTEIN APPC"/>
    <property type="match status" value="1"/>
</dbReference>
<feature type="transmembrane region" description="Helical" evidence="7">
    <location>
        <begin position="32"/>
        <end position="53"/>
    </location>
</feature>
<evidence type="ECO:0000256" key="6">
    <source>
        <dbReference type="ARBA" id="ARBA00023136"/>
    </source>
</evidence>
<keyword evidence="3" id="KW-1003">Cell membrane</keyword>
<dbReference type="InterPro" id="IPR050366">
    <property type="entry name" value="BP-dependent_transpt_permease"/>
</dbReference>
<gene>
    <name evidence="9" type="ORF">J2Y69_002991</name>
</gene>
<evidence type="ECO:0000259" key="8">
    <source>
        <dbReference type="PROSITE" id="PS50928"/>
    </source>
</evidence>
<evidence type="ECO:0000256" key="5">
    <source>
        <dbReference type="ARBA" id="ARBA00022989"/>
    </source>
</evidence>
<proteinExistence type="inferred from homology"/>
<feature type="transmembrane region" description="Helical" evidence="7">
    <location>
        <begin position="138"/>
        <end position="163"/>
    </location>
</feature>
<keyword evidence="6 7" id="KW-0472">Membrane</keyword>
<dbReference type="PROSITE" id="PS50928">
    <property type="entry name" value="ABC_TM1"/>
    <property type="match status" value="1"/>
</dbReference>
<keyword evidence="5 7" id="KW-1133">Transmembrane helix</keyword>
<evidence type="ECO:0000256" key="1">
    <source>
        <dbReference type="ARBA" id="ARBA00004651"/>
    </source>
</evidence>
<dbReference type="InterPro" id="IPR035906">
    <property type="entry name" value="MetI-like_sf"/>
</dbReference>
<evidence type="ECO:0000256" key="4">
    <source>
        <dbReference type="ARBA" id="ARBA00022692"/>
    </source>
</evidence>
<feature type="transmembrane region" description="Helical" evidence="7">
    <location>
        <begin position="259"/>
        <end position="278"/>
    </location>
</feature>
<evidence type="ECO:0000313" key="9">
    <source>
        <dbReference type="EMBL" id="MDR6868375.1"/>
    </source>
</evidence>
<dbReference type="CDD" id="cd06261">
    <property type="entry name" value="TM_PBP2"/>
    <property type="match status" value="1"/>
</dbReference>
<feature type="domain" description="ABC transmembrane type-1" evidence="8">
    <location>
        <begin position="90"/>
        <end position="279"/>
    </location>
</feature>
<protein>
    <submittedName>
        <fullName evidence="9">Peptide/nickel transport system permease protein</fullName>
    </submittedName>
</protein>
<comment type="similarity">
    <text evidence="7">Belongs to the binding-protein-dependent transport system permease family.</text>
</comment>
<dbReference type="Pfam" id="PF00528">
    <property type="entry name" value="BPD_transp_1"/>
    <property type="match status" value="1"/>
</dbReference>
<name>A0ABU1SFK8_9MICO</name>
<evidence type="ECO:0000256" key="3">
    <source>
        <dbReference type="ARBA" id="ARBA00022475"/>
    </source>
</evidence>
<dbReference type="EMBL" id="JAVDUM010000014">
    <property type="protein sequence ID" value="MDR6868375.1"/>
    <property type="molecule type" value="Genomic_DNA"/>
</dbReference>
<feature type="transmembrane region" description="Helical" evidence="7">
    <location>
        <begin position="92"/>
        <end position="118"/>
    </location>
</feature>
<dbReference type="PANTHER" id="PTHR43386:SF1">
    <property type="entry name" value="D,D-DIPEPTIDE TRANSPORT SYSTEM PERMEASE PROTEIN DDPC-RELATED"/>
    <property type="match status" value="1"/>
</dbReference>
<keyword evidence="2 7" id="KW-0813">Transport</keyword>
<accession>A0ABU1SFK8</accession>
<dbReference type="RefSeq" id="WP_310022128.1">
    <property type="nucleotide sequence ID" value="NZ_JAVDUM010000014.1"/>
</dbReference>
<dbReference type="Proteomes" id="UP001259347">
    <property type="component" value="Unassembled WGS sequence"/>
</dbReference>
<comment type="subcellular location">
    <subcellularLocation>
        <location evidence="1 7">Cell membrane</location>
        <topology evidence="1 7">Multi-pass membrane protein</topology>
    </subcellularLocation>
</comment>